<dbReference type="InterPro" id="IPR029057">
    <property type="entry name" value="PRTase-like"/>
</dbReference>
<dbReference type="InterPro" id="IPR000836">
    <property type="entry name" value="PRTase_dom"/>
</dbReference>
<reference evidence="3" key="1">
    <citation type="submission" date="2023-08" db="EMBL/GenBank/DDBJ databases">
        <title>Comparative genomics and taxonomic characterization of three novel marine species of genus Marivirga.</title>
        <authorList>
            <person name="Muhammad N."/>
            <person name="Kim S.-G."/>
        </authorList>
    </citation>
    <scope>NUCLEOTIDE SEQUENCE</scope>
    <source>
        <strain evidence="3">BKB1-2</strain>
    </source>
</reference>
<evidence type="ECO:0000256" key="1">
    <source>
        <dbReference type="ARBA" id="ARBA00008007"/>
    </source>
</evidence>
<dbReference type="AlphaFoldDB" id="A0AA49J9S7"/>
<dbReference type="PANTHER" id="PTHR47505:SF1">
    <property type="entry name" value="DNA UTILIZATION PROTEIN YHGH"/>
    <property type="match status" value="1"/>
</dbReference>
<accession>A0AA49J9S7</accession>
<dbReference type="KEGG" id="marp:QYS47_12740"/>
<name>A0AA49J9S7_9BACT</name>
<dbReference type="Proteomes" id="UP001232019">
    <property type="component" value="Chromosome"/>
</dbReference>
<dbReference type="PANTHER" id="PTHR47505">
    <property type="entry name" value="DNA UTILIZATION PROTEIN YHGH"/>
    <property type="match status" value="1"/>
</dbReference>
<dbReference type="CDD" id="cd06223">
    <property type="entry name" value="PRTases_typeI"/>
    <property type="match status" value="1"/>
</dbReference>
<feature type="domain" description="Phosphoribosyltransferase" evidence="2">
    <location>
        <begin position="143"/>
        <end position="229"/>
    </location>
</feature>
<keyword evidence="3" id="KW-0328">Glycosyltransferase</keyword>
<comment type="similarity">
    <text evidence="1">Belongs to the ComF/GntX family.</text>
</comment>
<sequence>MSYSTQTFSLILSDFISLFFPNYCLSCNLTLSRSEILVCSHCLNDLNRTNLHLDQPNQLHTRFFEVPNLKYAFALSWFQKGTVIQKLLHQLKYEGNEAVGLLLGEIMGEEIKPYFQNEWDLITTVPIHYKKERKRGYNQSDIIAKGLSKVLNIPFTPILTKTINSKSQTKKHRIERFENVESVFELISKEQSIDKKKILLLDDVITTGATMQSCCKPLIQAGAEISIASIACTRK</sequence>
<keyword evidence="3" id="KW-0808">Transferase</keyword>
<gene>
    <name evidence="3" type="ORF">QYS47_12740</name>
</gene>
<dbReference type="GO" id="GO:0016757">
    <property type="term" value="F:glycosyltransferase activity"/>
    <property type="evidence" value="ECO:0007669"/>
    <property type="project" value="UniProtKB-KW"/>
</dbReference>
<dbReference type="Pfam" id="PF00156">
    <property type="entry name" value="Pribosyltran"/>
    <property type="match status" value="1"/>
</dbReference>
<organism evidence="3">
    <name type="scientific">Marivirga arenosa</name>
    <dbReference type="NCBI Taxonomy" id="3059076"/>
    <lineage>
        <taxon>Bacteria</taxon>
        <taxon>Pseudomonadati</taxon>
        <taxon>Bacteroidota</taxon>
        <taxon>Cytophagia</taxon>
        <taxon>Cytophagales</taxon>
        <taxon>Marivirgaceae</taxon>
        <taxon>Marivirga</taxon>
    </lineage>
</organism>
<proteinExistence type="inferred from homology"/>
<evidence type="ECO:0000313" key="3">
    <source>
        <dbReference type="EMBL" id="WKK82792.2"/>
    </source>
</evidence>
<dbReference type="SUPFAM" id="SSF53271">
    <property type="entry name" value="PRTase-like"/>
    <property type="match status" value="1"/>
</dbReference>
<dbReference type="RefSeq" id="WP_322347484.1">
    <property type="nucleotide sequence ID" value="NZ_CP129968.2"/>
</dbReference>
<dbReference type="Gene3D" id="3.40.50.2020">
    <property type="match status" value="1"/>
</dbReference>
<dbReference type="EMBL" id="CP129968">
    <property type="protein sequence ID" value="WKK82792.2"/>
    <property type="molecule type" value="Genomic_DNA"/>
</dbReference>
<dbReference type="InterPro" id="IPR051910">
    <property type="entry name" value="ComF/GntX_DNA_util-trans"/>
</dbReference>
<evidence type="ECO:0000259" key="2">
    <source>
        <dbReference type="Pfam" id="PF00156"/>
    </source>
</evidence>
<protein>
    <submittedName>
        <fullName evidence="3">Phosphoribosyltransferase family protein</fullName>
    </submittedName>
</protein>